<protein>
    <submittedName>
        <fullName evidence="2">Uncharacterized protein</fullName>
    </submittedName>
</protein>
<feature type="region of interest" description="Disordered" evidence="1">
    <location>
        <begin position="692"/>
        <end position="712"/>
    </location>
</feature>
<dbReference type="Proteomes" id="UP000494206">
    <property type="component" value="Unassembled WGS sequence"/>
</dbReference>
<accession>A0A8S1EHK5</accession>
<dbReference type="EMBL" id="CADEPM010000003">
    <property type="protein sequence ID" value="CAB3403215.1"/>
    <property type="molecule type" value="Genomic_DNA"/>
</dbReference>
<organism evidence="2 3">
    <name type="scientific">Caenorhabditis bovis</name>
    <dbReference type="NCBI Taxonomy" id="2654633"/>
    <lineage>
        <taxon>Eukaryota</taxon>
        <taxon>Metazoa</taxon>
        <taxon>Ecdysozoa</taxon>
        <taxon>Nematoda</taxon>
        <taxon>Chromadorea</taxon>
        <taxon>Rhabditida</taxon>
        <taxon>Rhabditina</taxon>
        <taxon>Rhabditomorpha</taxon>
        <taxon>Rhabditoidea</taxon>
        <taxon>Rhabditidae</taxon>
        <taxon>Peloderinae</taxon>
        <taxon>Caenorhabditis</taxon>
    </lineage>
</organism>
<keyword evidence="3" id="KW-1185">Reference proteome</keyword>
<name>A0A8S1EHK5_9PELO</name>
<sequence length="743" mass="84468">MFCALTVVEKMENFSTLPMGIMANNAPVPLSKRKGCAIDELLQSKRNTSSTLYRKMLESLVERKSEFLRAQKRASMFVDTRCVNELCVMNEFAELYQNVENISQTDSAKKTLLEDIVKESIIIEWPRTFPGVSSSGLDAEIDFAPLIHRARNVVKCRTSHPTMRVKVFALTHETINVEVLFRATLVKLASDNGDSRYRQVAGRMILTQREGIPVTKSQERSGAVVNADGKLVTYHDNPSTNVLELMGEGPVKSTRLKFENGVLCATFPEMGVTLNSMIDRRQLSTRYAIQVEVGLIIDGKIELKHTIVSHPFLIAITNDQTEPLLQSIFWHRLVDFDHDNSIDILPEHSKLSWGILRHAIRAFIKCQLPTARFLTRYEILHIQCMVFLPRVMLCNSTDAIQITELTLFGNIQDADDASIRGEQKKIRQRLLTEFVMDYCSVDRKEFMTDKCLSLLDMCSELPHSTWQWLQRASEMVQDVGHKLCPTPVVDRKSTKTKKQMAAAEDYQTMLSLFNKGFITICSTHAVKQFLKSDRKSAMLMRFCDENCGHFSFCYGISKEKPIIGSISADRVKDFKQGLPEVLMDERYPSKFPELIRMPVNDDEDQQSTYVLKREIFHNYSTHRKDMESVSILDDETCRVDALSGAQLARATPPPSTSHQPNFEFSSLIGNDQIAQSLLQLFQANVESYRETVEPSCSTAASSQNDDEPEPTSIDKILRESMRTAETEEDPTKQIAQMLLNQYK</sequence>
<evidence type="ECO:0000313" key="3">
    <source>
        <dbReference type="Proteomes" id="UP000494206"/>
    </source>
</evidence>
<feature type="compositionally biased region" description="Polar residues" evidence="1">
    <location>
        <begin position="694"/>
        <end position="703"/>
    </location>
</feature>
<gene>
    <name evidence="2" type="ORF">CBOVIS_LOCUS5718</name>
</gene>
<proteinExistence type="predicted"/>
<dbReference type="OrthoDB" id="5865157at2759"/>
<evidence type="ECO:0000313" key="2">
    <source>
        <dbReference type="EMBL" id="CAB3403215.1"/>
    </source>
</evidence>
<dbReference type="AlphaFoldDB" id="A0A8S1EHK5"/>
<comment type="caution">
    <text evidence="2">The sequence shown here is derived from an EMBL/GenBank/DDBJ whole genome shotgun (WGS) entry which is preliminary data.</text>
</comment>
<evidence type="ECO:0000256" key="1">
    <source>
        <dbReference type="SAM" id="MobiDB-lite"/>
    </source>
</evidence>
<reference evidence="2 3" key="1">
    <citation type="submission" date="2020-04" db="EMBL/GenBank/DDBJ databases">
        <authorList>
            <person name="Laetsch R D."/>
            <person name="Stevens L."/>
            <person name="Kumar S."/>
            <person name="Blaxter L. M."/>
        </authorList>
    </citation>
    <scope>NUCLEOTIDE SEQUENCE [LARGE SCALE GENOMIC DNA]</scope>
</reference>